<dbReference type="KEGG" id="nai:NECAME_15488"/>
<dbReference type="AlphaFoldDB" id="W2SJW4"/>
<evidence type="ECO:0000313" key="2">
    <source>
        <dbReference type="Proteomes" id="UP000053676"/>
    </source>
</evidence>
<proteinExistence type="predicted"/>
<reference evidence="2" key="1">
    <citation type="journal article" date="2014" name="Nat. Genet.">
        <title>Genome of the human hookworm Necator americanus.</title>
        <authorList>
            <person name="Tang Y.T."/>
            <person name="Gao X."/>
            <person name="Rosa B.A."/>
            <person name="Abubucker S."/>
            <person name="Hallsworth-Pepin K."/>
            <person name="Martin J."/>
            <person name="Tyagi R."/>
            <person name="Heizer E."/>
            <person name="Zhang X."/>
            <person name="Bhonagiri-Palsikar V."/>
            <person name="Minx P."/>
            <person name="Warren W.C."/>
            <person name="Wang Q."/>
            <person name="Zhan B."/>
            <person name="Hotez P.J."/>
            <person name="Sternberg P.W."/>
            <person name="Dougall A."/>
            <person name="Gaze S.T."/>
            <person name="Mulvenna J."/>
            <person name="Sotillo J."/>
            <person name="Ranganathan S."/>
            <person name="Rabelo E.M."/>
            <person name="Wilson R.K."/>
            <person name="Felgner P.L."/>
            <person name="Bethony J."/>
            <person name="Hawdon J.M."/>
            <person name="Gasser R.B."/>
            <person name="Loukas A."/>
            <person name="Mitreva M."/>
        </authorList>
    </citation>
    <scope>NUCLEOTIDE SEQUENCE [LARGE SCALE GENOMIC DNA]</scope>
</reference>
<dbReference type="EMBL" id="KI669158">
    <property type="protein sequence ID" value="ETN69166.1"/>
    <property type="molecule type" value="Genomic_DNA"/>
</dbReference>
<protein>
    <submittedName>
        <fullName evidence="1">Uncharacterized protein</fullName>
    </submittedName>
</protein>
<sequence>MEEKISQNVQNRPEDTSFSFNELAQKSYSFSYSSQTSIASSVSLARCRLIRCAAVEEFCPVAPRRLEQAYKSQIPENLEWTSRYTA</sequence>
<dbReference type="Proteomes" id="UP000053676">
    <property type="component" value="Unassembled WGS sequence"/>
</dbReference>
<keyword evidence="2" id="KW-1185">Reference proteome</keyword>
<name>W2SJW4_NECAM</name>
<accession>W2SJW4</accession>
<evidence type="ECO:0000313" key="1">
    <source>
        <dbReference type="EMBL" id="ETN69166.1"/>
    </source>
</evidence>
<gene>
    <name evidence="1" type="ORF">NECAME_15488</name>
</gene>
<organism evidence="1 2">
    <name type="scientific">Necator americanus</name>
    <name type="common">Human hookworm</name>
    <dbReference type="NCBI Taxonomy" id="51031"/>
    <lineage>
        <taxon>Eukaryota</taxon>
        <taxon>Metazoa</taxon>
        <taxon>Ecdysozoa</taxon>
        <taxon>Nematoda</taxon>
        <taxon>Chromadorea</taxon>
        <taxon>Rhabditida</taxon>
        <taxon>Rhabditina</taxon>
        <taxon>Rhabditomorpha</taxon>
        <taxon>Strongyloidea</taxon>
        <taxon>Ancylostomatidae</taxon>
        <taxon>Bunostominae</taxon>
        <taxon>Necator</taxon>
    </lineage>
</organism>